<accession>A0ABQ6ID24</accession>
<keyword evidence="2" id="KW-1185">Reference proteome</keyword>
<proteinExistence type="predicted"/>
<name>A0ABQ6ID24_9MICO</name>
<organism evidence="1 2">
    <name type="scientific">Demequina litorisediminis</name>
    <dbReference type="NCBI Taxonomy" id="1849022"/>
    <lineage>
        <taxon>Bacteria</taxon>
        <taxon>Bacillati</taxon>
        <taxon>Actinomycetota</taxon>
        <taxon>Actinomycetes</taxon>
        <taxon>Micrococcales</taxon>
        <taxon>Demequinaceae</taxon>
        <taxon>Demequina</taxon>
    </lineage>
</organism>
<reference evidence="2" key="1">
    <citation type="journal article" date="2019" name="Int. J. Syst. Evol. Microbiol.">
        <title>The Global Catalogue of Microorganisms (GCM) 10K type strain sequencing project: providing services to taxonomists for standard genome sequencing and annotation.</title>
        <authorList>
            <consortium name="The Broad Institute Genomics Platform"/>
            <consortium name="The Broad Institute Genome Sequencing Center for Infectious Disease"/>
            <person name="Wu L."/>
            <person name="Ma J."/>
        </authorList>
    </citation>
    <scope>NUCLEOTIDE SEQUENCE [LARGE SCALE GENOMIC DNA]</scope>
    <source>
        <strain evidence="2">NBRC 112299</strain>
    </source>
</reference>
<gene>
    <name evidence="1" type="ORF">GCM10025876_19570</name>
</gene>
<comment type="caution">
    <text evidence="1">The sequence shown here is derived from an EMBL/GenBank/DDBJ whole genome shotgun (WGS) entry which is preliminary data.</text>
</comment>
<dbReference type="Proteomes" id="UP001157125">
    <property type="component" value="Unassembled WGS sequence"/>
</dbReference>
<evidence type="ECO:0000313" key="2">
    <source>
        <dbReference type="Proteomes" id="UP001157125"/>
    </source>
</evidence>
<protein>
    <submittedName>
        <fullName evidence="1">Uncharacterized protein</fullName>
    </submittedName>
</protein>
<evidence type="ECO:0000313" key="1">
    <source>
        <dbReference type="EMBL" id="GMA35753.1"/>
    </source>
</evidence>
<sequence>MADTQRVAAESAVVNVSESLRAKDGGVVRLRREFRGQHADRTSLGDALDAVVQHAEQGEEDGRLDQHREARRERVRLVLGVGSIVSRLMASRDA</sequence>
<dbReference type="EMBL" id="BSUN01000001">
    <property type="protein sequence ID" value="GMA35753.1"/>
    <property type="molecule type" value="Genomic_DNA"/>
</dbReference>